<dbReference type="AlphaFoldDB" id="D3F861"/>
<gene>
    <name evidence="3" type="ordered locus">Cwoe_0496</name>
</gene>
<dbReference type="Pfam" id="PF20254">
    <property type="entry name" value="DMFA2_C"/>
    <property type="match status" value="1"/>
</dbReference>
<dbReference type="Pfam" id="PF13385">
    <property type="entry name" value="Laminin_G_3"/>
    <property type="match status" value="1"/>
</dbReference>
<dbReference type="eggNOG" id="COG3391">
    <property type="taxonomic scope" value="Bacteria"/>
</dbReference>
<evidence type="ECO:0000313" key="4">
    <source>
        <dbReference type="Proteomes" id="UP000008229"/>
    </source>
</evidence>
<dbReference type="SUPFAM" id="SSF49899">
    <property type="entry name" value="Concanavalin A-like lectins/glucanases"/>
    <property type="match status" value="1"/>
</dbReference>
<organism evidence="3 4">
    <name type="scientific">Conexibacter woesei (strain DSM 14684 / CCUG 47730 / CIP 108061 / JCM 11494 / NBRC 100937 / ID131577)</name>
    <dbReference type="NCBI Taxonomy" id="469383"/>
    <lineage>
        <taxon>Bacteria</taxon>
        <taxon>Bacillati</taxon>
        <taxon>Actinomycetota</taxon>
        <taxon>Thermoleophilia</taxon>
        <taxon>Solirubrobacterales</taxon>
        <taxon>Conexibacteraceae</taxon>
        <taxon>Conexibacter</taxon>
    </lineage>
</organism>
<dbReference type="InterPro" id="IPR013320">
    <property type="entry name" value="ConA-like_dom_sf"/>
</dbReference>
<reference evidence="3 4" key="1">
    <citation type="journal article" date="2010" name="Stand. Genomic Sci.">
        <title>Complete genome sequence of Conexibacter woesei type strain (ID131577).</title>
        <authorList>
            <person name="Pukall R."/>
            <person name="Lapidus A."/>
            <person name="Glavina Del Rio T."/>
            <person name="Copeland A."/>
            <person name="Tice H."/>
            <person name="Cheng J.-F."/>
            <person name="Lucas S."/>
            <person name="Chen F."/>
            <person name="Nolan M."/>
            <person name="Bruce D."/>
            <person name="Goodwin L."/>
            <person name="Pitluck S."/>
            <person name="Mavromatis K."/>
            <person name="Ivanova N."/>
            <person name="Ovchinnikova G."/>
            <person name="Pati A."/>
            <person name="Chen A."/>
            <person name="Palaniappan K."/>
            <person name="Land M."/>
            <person name="Hauser L."/>
            <person name="Chang Y.-J."/>
            <person name="Jeffries C.D."/>
            <person name="Chain P."/>
            <person name="Meincke L."/>
            <person name="Sims D."/>
            <person name="Brettin T."/>
            <person name="Detter J.C."/>
            <person name="Rohde M."/>
            <person name="Goeker M."/>
            <person name="Bristow J."/>
            <person name="Eisen J.A."/>
            <person name="Markowitz V."/>
            <person name="Kyrpides N.C."/>
            <person name="Klenk H.-P."/>
            <person name="Hugenholtz P."/>
        </authorList>
    </citation>
    <scope>NUCLEOTIDE SEQUENCE [LARGE SCALE GENOMIC DNA]</scope>
    <source>
        <strain evidence="4">DSM 14684 / CIP 108061 / JCM 11494 / NBRC 100937 / ID131577</strain>
    </source>
</reference>
<feature type="region of interest" description="Disordered" evidence="1">
    <location>
        <begin position="563"/>
        <end position="586"/>
    </location>
</feature>
<sequence length="765" mass="80034">MPAMTPSDEISGIGYASRWTARPGETVAFHVSTAAGRYDATLVRLLGGVDAAGAVPELALGDGVRCAGAEQAIAMGSFAEVGDDPRLDLGTSFTVQLWICATTPSAHGTQGVVGRGGGEEGAPGWGIALTPEGDLLGWVQGADGARVTVRSGLALRPDRWAFVALVLDGAAGELRLQQAARSPWLRDEAVVRVARTGAGTGVAPGAARGPLLIGGAAAPAAARETGAAPRFLDGKLDGVRIWRRALPPAALDRLAADVPPLELARDGLVAAWDFAQRCEGAEIVDTSGNDLHGRVVNRPARAVTGRNWSGDEVDFRLRPHEYGAIHFHADDLDDAGWETSFALTVPADATSGVYAARLAFHGGSVEHVPFVVRGPGRARVALVLPTFTYQAYGNQRFGEELRASLAPLRADGDARLSRYERYAVEHELGLSLYDAHADGSMCRYSSRRRPILEFQPRYTYWLTGEPRHFSADLRLLGWLAQRGTDCELLTDEDLDREGVDALRGHRVVLTGSHPEYVTGAMRRALAAYTAGGGRLMYMGGNGFYWVTSTSADRGVVEVRRGHAGTRAGDSPPGEQHHSTSGELGGLWRHRGGAPHDLVGVGFSAQGWGSGAAYRRLPDSRDPRAAYVFAGVAQDEPIGAGGPLGGAAADEIDRAEPALGTPETALVLASSSGGHTRHFQLAVEDVPAMRPGQGGDECADVRADLTLAPLPGGGAVFATGSIGWVVSFCADPDGGAARVTANVLDRFGTDGPVLDDAGAGADGDAA</sequence>
<name>D3F861_CONWI</name>
<dbReference type="KEGG" id="cwo:Cwoe_0496"/>
<dbReference type="Gene3D" id="2.60.120.200">
    <property type="match status" value="1"/>
</dbReference>
<dbReference type="EMBL" id="CP001854">
    <property type="protein sequence ID" value="ADB48931.1"/>
    <property type="molecule type" value="Genomic_DNA"/>
</dbReference>
<evidence type="ECO:0000259" key="2">
    <source>
        <dbReference type="Pfam" id="PF20254"/>
    </source>
</evidence>
<evidence type="ECO:0000313" key="3">
    <source>
        <dbReference type="EMBL" id="ADB48931.1"/>
    </source>
</evidence>
<reference evidence="4" key="2">
    <citation type="submission" date="2010-01" db="EMBL/GenBank/DDBJ databases">
        <title>The complete genome of Conexibacter woesei DSM 14684.</title>
        <authorList>
            <consortium name="US DOE Joint Genome Institute (JGI-PGF)"/>
            <person name="Lucas S."/>
            <person name="Copeland A."/>
            <person name="Lapidus A."/>
            <person name="Glavina del Rio T."/>
            <person name="Dalin E."/>
            <person name="Tice H."/>
            <person name="Bruce D."/>
            <person name="Goodwin L."/>
            <person name="Pitluck S."/>
            <person name="Kyrpides N."/>
            <person name="Mavromatis K."/>
            <person name="Ivanova N."/>
            <person name="Mikhailova N."/>
            <person name="Chertkov O."/>
            <person name="Brettin T."/>
            <person name="Detter J.C."/>
            <person name="Han C."/>
            <person name="Larimer F."/>
            <person name="Land M."/>
            <person name="Hauser L."/>
            <person name="Markowitz V."/>
            <person name="Cheng J.-F."/>
            <person name="Hugenholtz P."/>
            <person name="Woyke T."/>
            <person name="Wu D."/>
            <person name="Pukall R."/>
            <person name="Steenblock K."/>
            <person name="Schneider S."/>
            <person name="Klenk H.-P."/>
            <person name="Eisen J.A."/>
        </authorList>
    </citation>
    <scope>NUCLEOTIDE SEQUENCE [LARGE SCALE GENOMIC DNA]</scope>
    <source>
        <strain evidence="4">DSM 14684 / CIP 108061 / JCM 11494 / NBRC 100937 / ID131577</strain>
    </source>
</reference>
<evidence type="ECO:0000256" key="1">
    <source>
        <dbReference type="SAM" id="MobiDB-lite"/>
    </source>
</evidence>
<dbReference type="Proteomes" id="UP000008229">
    <property type="component" value="Chromosome"/>
</dbReference>
<dbReference type="STRING" id="469383.Cwoe_0496"/>
<accession>D3F861</accession>
<keyword evidence="4" id="KW-1185">Reference proteome</keyword>
<protein>
    <submittedName>
        <fullName evidence="3">Large subunit of N,N-dimethylformamidase</fullName>
    </submittedName>
</protein>
<feature type="domain" description="N,N-dimethylformamidase beta subunit-like C-terminal" evidence="2">
    <location>
        <begin position="301"/>
        <end position="728"/>
    </location>
</feature>
<dbReference type="InterPro" id="IPR046540">
    <property type="entry name" value="DMFA2_C"/>
</dbReference>
<dbReference type="HOGENOM" id="CLU_013754_0_0_11"/>
<proteinExistence type="predicted"/>